<dbReference type="Proteomes" id="UP001310594">
    <property type="component" value="Unassembled WGS sequence"/>
</dbReference>
<comment type="caution">
    <text evidence="7">The sequence shown here is derived from an EMBL/GenBank/DDBJ whole genome shotgun (WGS) entry which is preliminary data.</text>
</comment>
<keyword evidence="1" id="KW-0479">Metal-binding</keyword>
<evidence type="ECO:0000256" key="5">
    <source>
        <dbReference type="ARBA" id="ARBA00023163"/>
    </source>
</evidence>
<evidence type="ECO:0008006" key="9">
    <source>
        <dbReference type="Google" id="ProtNLM"/>
    </source>
</evidence>
<accession>A0AAN7VY03</accession>
<organism evidence="7 8">
    <name type="scientific">Elasticomyces elasticus</name>
    <dbReference type="NCBI Taxonomy" id="574655"/>
    <lineage>
        <taxon>Eukaryota</taxon>
        <taxon>Fungi</taxon>
        <taxon>Dikarya</taxon>
        <taxon>Ascomycota</taxon>
        <taxon>Pezizomycotina</taxon>
        <taxon>Dothideomycetes</taxon>
        <taxon>Dothideomycetidae</taxon>
        <taxon>Mycosphaerellales</taxon>
        <taxon>Teratosphaeriaceae</taxon>
        <taxon>Elasticomyces</taxon>
    </lineage>
</organism>
<sequence>MHAMVAVGHLNQRRDVWTKPLPMLKSVFLVDDQPNVPGLSDRIVVGPTKRKVIDHDDPFALSQYNKAISLLSQRIRDPDAASEIALLACILFVCIEFLRGDVEPAFRHFKSGMSIAKASLTKSSSTKPTLTMELIREGMLPFFNRLEVLAMLFGQAPKHDYHITIDEAVPAHFKTMQDARDSIVHLSNIGLRFIRNMKKGRYARLVLPDDFVRQAAMESEVERWKEALDALILTDTVSLRDLDAAKVLRVHQIILTVWLGSCCHIADSYLDNFMADFEAGVTLGEEIQRNAATIEQRRTNQPSFLFDMELVSPLYYIAIKCRDPNIRRRAIALLRQTRRREGLWDSNMAAAIAERIAALEEVNLSTLDGSELPAEEDRVHNTEISTMVSENPHEHTLRYYSKAYGLDKEFKVWTERIVLEMDPGPNTRPELLY</sequence>
<name>A0AAN7VY03_9PEZI</name>
<evidence type="ECO:0000256" key="4">
    <source>
        <dbReference type="ARBA" id="ARBA00023125"/>
    </source>
</evidence>
<dbReference type="GO" id="GO:0046872">
    <property type="term" value="F:metal ion binding"/>
    <property type="evidence" value="ECO:0007669"/>
    <property type="project" value="UniProtKB-KW"/>
</dbReference>
<keyword evidence="5" id="KW-0804">Transcription</keyword>
<evidence type="ECO:0000313" key="7">
    <source>
        <dbReference type="EMBL" id="KAK5691219.1"/>
    </source>
</evidence>
<dbReference type="InterPro" id="IPR052360">
    <property type="entry name" value="Transcr_Regulatory_Proteins"/>
</dbReference>
<dbReference type="PANTHER" id="PTHR36206:SF12">
    <property type="entry name" value="ASPERCRYPTIN BIOSYNTHESIS CLUSTER-SPECIFIC TRANSCRIPTION REGULATOR ATNN-RELATED"/>
    <property type="match status" value="1"/>
</dbReference>
<keyword evidence="3" id="KW-0805">Transcription regulation</keyword>
<evidence type="ECO:0000256" key="3">
    <source>
        <dbReference type="ARBA" id="ARBA00023015"/>
    </source>
</evidence>
<protein>
    <recommendedName>
        <fullName evidence="9">C6 zinc finger domain protein</fullName>
    </recommendedName>
</protein>
<evidence type="ECO:0000256" key="1">
    <source>
        <dbReference type="ARBA" id="ARBA00022723"/>
    </source>
</evidence>
<evidence type="ECO:0000256" key="6">
    <source>
        <dbReference type="ARBA" id="ARBA00023242"/>
    </source>
</evidence>
<dbReference type="GO" id="GO:0003677">
    <property type="term" value="F:DNA binding"/>
    <property type="evidence" value="ECO:0007669"/>
    <property type="project" value="UniProtKB-KW"/>
</dbReference>
<dbReference type="EMBL" id="JAVRQU010000022">
    <property type="protein sequence ID" value="KAK5691219.1"/>
    <property type="molecule type" value="Genomic_DNA"/>
</dbReference>
<keyword evidence="2" id="KW-0862">Zinc</keyword>
<evidence type="ECO:0000313" key="8">
    <source>
        <dbReference type="Proteomes" id="UP001310594"/>
    </source>
</evidence>
<proteinExistence type="predicted"/>
<keyword evidence="6" id="KW-0539">Nucleus</keyword>
<keyword evidence="4" id="KW-0238">DNA-binding</keyword>
<reference evidence="7" key="1">
    <citation type="submission" date="2023-08" db="EMBL/GenBank/DDBJ databases">
        <title>Black Yeasts Isolated from many extreme environments.</title>
        <authorList>
            <person name="Coleine C."/>
            <person name="Stajich J.E."/>
            <person name="Selbmann L."/>
        </authorList>
    </citation>
    <scope>NUCLEOTIDE SEQUENCE</scope>
    <source>
        <strain evidence="7">CCFEE 5810</strain>
    </source>
</reference>
<dbReference type="AlphaFoldDB" id="A0AAN7VY03"/>
<gene>
    <name evidence="7" type="ORF">LTR97_011871</name>
</gene>
<evidence type="ECO:0000256" key="2">
    <source>
        <dbReference type="ARBA" id="ARBA00022833"/>
    </source>
</evidence>
<dbReference type="PANTHER" id="PTHR36206">
    <property type="entry name" value="ASPERCRYPTIN BIOSYNTHESIS CLUSTER-SPECIFIC TRANSCRIPTION REGULATOR ATNN-RELATED"/>
    <property type="match status" value="1"/>
</dbReference>